<dbReference type="GO" id="GO:0016020">
    <property type="term" value="C:membrane"/>
    <property type="evidence" value="ECO:0007669"/>
    <property type="project" value="InterPro"/>
</dbReference>
<dbReference type="OrthoDB" id="332281at2759"/>
<reference evidence="2" key="1">
    <citation type="submission" date="2018-11" db="EMBL/GenBank/DDBJ databases">
        <authorList>
            <consortium name="Pathogen Informatics"/>
        </authorList>
    </citation>
    <scope>NUCLEOTIDE SEQUENCE</scope>
</reference>
<accession>A0A3S5CJG6</accession>
<proteinExistence type="predicted"/>
<dbReference type="Pfam" id="PF12022">
    <property type="entry name" value="COG2_C"/>
    <property type="match status" value="1"/>
</dbReference>
<dbReference type="GO" id="GO:0006891">
    <property type="term" value="P:intra-Golgi vesicle-mediated transport"/>
    <property type="evidence" value="ECO:0007669"/>
    <property type="project" value="TreeGrafter"/>
</dbReference>
<gene>
    <name evidence="2" type="ORF">PXEA_LOCUS19947</name>
</gene>
<dbReference type="AlphaFoldDB" id="A0A3S5CJG6"/>
<dbReference type="InterPro" id="IPR009316">
    <property type="entry name" value="COG2"/>
</dbReference>
<dbReference type="GO" id="GO:0017119">
    <property type="term" value="C:Golgi transport complex"/>
    <property type="evidence" value="ECO:0007669"/>
    <property type="project" value="TreeGrafter"/>
</dbReference>
<evidence type="ECO:0000313" key="2">
    <source>
        <dbReference type="EMBL" id="VEL26507.1"/>
    </source>
</evidence>
<dbReference type="Proteomes" id="UP000784294">
    <property type="component" value="Unassembled WGS sequence"/>
</dbReference>
<dbReference type="InterPro" id="IPR024603">
    <property type="entry name" value="COG_complex_COG2_C"/>
</dbReference>
<keyword evidence="3" id="KW-1185">Reference proteome</keyword>
<dbReference type="GO" id="GO:0007030">
    <property type="term" value="P:Golgi organization"/>
    <property type="evidence" value="ECO:0007669"/>
    <property type="project" value="InterPro"/>
</dbReference>
<evidence type="ECO:0000259" key="1">
    <source>
        <dbReference type="Pfam" id="PF12022"/>
    </source>
</evidence>
<protein>
    <recommendedName>
        <fullName evidence="1">COG complex component COG2 C-terminal domain-containing protein</fullName>
    </recommendedName>
</protein>
<organism evidence="2 3">
    <name type="scientific">Protopolystoma xenopodis</name>
    <dbReference type="NCBI Taxonomy" id="117903"/>
    <lineage>
        <taxon>Eukaryota</taxon>
        <taxon>Metazoa</taxon>
        <taxon>Spiralia</taxon>
        <taxon>Lophotrochozoa</taxon>
        <taxon>Platyhelminthes</taxon>
        <taxon>Monogenea</taxon>
        <taxon>Polyopisthocotylea</taxon>
        <taxon>Polystomatidea</taxon>
        <taxon>Polystomatidae</taxon>
        <taxon>Protopolystoma</taxon>
    </lineage>
</organism>
<comment type="caution">
    <text evidence="2">The sequence shown here is derived from an EMBL/GenBank/DDBJ whole genome shotgun (WGS) entry which is preliminary data.</text>
</comment>
<dbReference type="GO" id="GO:0015031">
    <property type="term" value="P:protein transport"/>
    <property type="evidence" value="ECO:0007669"/>
    <property type="project" value="InterPro"/>
</dbReference>
<dbReference type="EMBL" id="CAAALY010080751">
    <property type="protein sequence ID" value="VEL26507.1"/>
    <property type="molecule type" value="Genomic_DNA"/>
</dbReference>
<name>A0A3S5CJG6_9PLAT</name>
<sequence>MLAELLTSVRKTEESLRKLREARRLGSSATAAGFSNQTGSLGTVSSDEDKIRHQIYLDADSFSQEVSSIVFLVLVLFATNYVESRILS</sequence>
<dbReference type="PANTHER" id="PTHR12961">
    <property type="entry name" value="CONSERVED OLIGOMERIC GOLGI COMPLEX COMPONENT 2"/>
    <property type="match status" value="1"/>
</dbReference>
<feature type="domain" description="COG complex component COG2 C-terminal" evidence="1">
    <location>
        <begin position="2"/>
        <end position="59"/>
    </location>
</feature>
<dbReference type="PANTHER" id="PTHR12961:SF0">
    <property type="entry name" value="CONSERVED OLIGOMERIC GOLGI COMPLEX SUBUNIT 2"/>
    <property type="match status" value="1"/>
</dbReference>
<evidence type="ECO:0000313" key="3">
    <source>
        <dbReference type="Proteomes" id="UP000784294"/>
    </source>
</evidence>